<comment type="caution">
    <text evidence="2">The sequence shown here is derived from an EMBL/GenBank/DDBJ whole genome shotgun (WGS) entry which is preliminary data.</text>
</comment>
<sequence length="55" mass="5755">MPDTSPASRLVRLLMAASVVVLLAVSIFLAVGLTAERTVGSPRAQASDTHAPPRR</sequence>
<accession>A0ABR8MKJ9</accession>
<dbReference type="RefSeq" id="WP_191200886.1">
    <property type="nucleotide sequence ID" value="NZ_BAAAPA010000001.1"/>
</dbReference>
<evidence type="ECO:0000256" key="1">
    <source>
        <dbReference type="SAM" id="Phobius"/>
    </source>
</evidence>
<organism evidence="2 3">
    <name type="scientific">Nocardioides hwasunensis</name>
    <dbReference type="NCBI Taxonomy" id="397258"/>
    <lineage>
        <taxon>Bacteria</taxon>
        <taxon>Bacillati</taxon>
        <taxon>Actinomycetota</taxon>
        <taxon>Actinomycetes</taxon>
        <taxon>Propionibacteriales</taxon>
        <taxon>Nocardioidaceae</taxon>
        <taxon>Nocardioides</taxon>
    </lineage>
</organism>
<reference evidence="2 3" key="1">
    <citation type="submission" date="2020-09" db="EMBL/GenBank/DDBJ databases">
        <title>novel species in genus Nocardioides.</title>
        <authorList>
            <person name="Zhang G."/>
        </authorList>
    </citation>
    <scope>NUCLEOTIDE SEQUENCE [LARGE SCALE GENOMIC DNA]</scope>
    <source>
        <strain evidence="2 3">19197</strain>
    </source>
</reference>
<name>A0ABR8MKJ9_9ACTN</name>
<dbReference type="Proteomes" id="UP000649289">
    <property type="component" value="Unassembled WGS sequence"/>
</dbReference>
<keyword evidence="1" id="KW-0472">Membrane</keyword>
<evidence type="ECO:0000313" key="2">
    <source>
        <dbReference type="EMBL" id="MBD3916550.1"/>
    </source>
</evidence>
<keyword evidence="3" id="KW-1185">Reference proteome</keyword>
<evidence type="ECO:0000313" key="3">
    <source>
        <dbReference type="Proteomes" id="UP000649289"/>
    </source>
</evidence>
<feature type="transmembrane region" description="Helical" evidence="1">
    <location>
        <begin position="12"/>
        <end position="33"/>
    </location>
</feature>
<dbReference type="EMBL" id="JACXYY010000008">
    <property type="protein sequence ID" value="MBD3916550.1"/>
    <property type="molecule type" value="Genomic_DNA"/>
</dbReference>
<gene>
    <name evidence="2" type="ORF">IEZ25_18180</name>
</gene>
<proteinExistence type="predicted"/>
<protein>
    <submittedName>
        <fullName evidence="2">Uncharacterized protein</fullName>
    </submittedName>
</protein>
<keyword evidence="1" id="KW-0812">Transmembrane</keyword>
<keyword evidence="1" id="KW-1133">Transmembrane helix</keyword>